<name>A0A6G1CKK5_9ORYZ</name>
<dbReference type="EMBL" id="SPHZ02000009">
    <property type="protein sequence ID" value="KAF0900611.1"/>
    <property type="molecule type" value="Genomic_DNA"/>
</dbReference>
<comment type="caution">
    <text evidence="2">The sequence shown here is derived from an EMBL/GenBank/DDBJ whole genome shotgun (WGS) entry which is preliminary data.</text>
</comment>
<accession>A0A6G1CKK5</accession>
<feature type="region of interest" description="Disordered" evidence="1">
    <location>
        <begin position="55"/>
        <end position="78"/>
    </location>
</feature>
<evidence type="ECO:0008006" key="4">
    <source>
        <dbReference type="Google" id="ProtNLM"/>
    </source>
</evidence>
<evidence type="ECO:0000313" key="2">
    <source>
        <dbReference type="EMBL" id="KAF0900611.1"/>
    </source>
</evidence>
<reference evidence="2 3" key="1">
    <citation type="submission" date="2019-11" db="EMBL/GenBank/DDBJ databases">
        <title>Whole genome sequence of Oryza granulata.</title>
        <authorList>
            <person name="Li W."/>
        </authorList>
    </citation>
    <scope>NUCLEOTIDE SEQUENCE [LARGE SCALE GENOMIC DNA]</scope>
    <source>
        <strain evidence="3">cv. Menghai</strain>
        <tissue evidence="2">Leaf</tissue>
    </source>
</reference>
<feature type="compositionally biased region" description="Basic and acidic residues" evidence="1">
    <location>
        <begin position="55"/>
        <end position="72"/>
    </location>
</feature>
<evidence type="ECO:0000256" key="1">
    <source>
        <dbReference type="SAM" id="MobiDB-lite"/>
    </source>
</evidence>
<organism evidence="2 3">
    <name type="scientific">Oryza meyeriana var. granulata</name>
    <dbReference type="NCBI Taxonomy" id="110450"/>
    <lineage>
        <taxon>Eukaryota</taxon>
        <taxon>Viridiplantae</taxon>
        <taxon>Streptophyta</taxon>
        <taxon>Embryophyta</taxon>
        <taxon>Tracheophyta</taxon>
        <taxon>Spermatophyta</taxon>
        <taxon>Magnoliopsida</taxon>
        <taxon>Liliopsida</taxon>
        <taxon>Poales</taxon>
        <taxon>Poaceae</taxon>
        <taxon>BOP clade</taxon>
        <taxon>Oryzoideae</taxon>
        <taxon>Oryzeae</taxon>
        <taxon>Oryzinae</taxon>
        <taxon>Oryza</taxon>
        <taxon>Oryza meyeriana</taxon>
    </lineage>
</organism>
<protein>
    <recommendedName>
        <fullName evidence="4">DUF834 domain-containing protein</fullName>
    </recommendedName>
</protein>
<gene>
    <name evidence="2" type="ORF">E2562_033130</name>
</gene>
<evidence type="ECO:0000313" key="3">
    <source>
        <dbReference type="Proteomes" id="UP000479710"/>
    </source>
</evidence>
<keyword evidence="3" id="KW-1185">Reference proteome</keyword>
<dbReference type="Proteomes" id="UP000479710">
    <property type="component" value="Unassembled WGS sequence"/>
</dbReference>
<proteinExistence type="predicted"/>
<feature type="region of interest" description="Disordered" evidence="1">
    <location>
        <begin position="12"/>
        <end position="39"/>
    </location>
</feature>
<sequence length="78" mass="8145">MYLEQLLPLEARRGGRLSKTTGGGVSGGRSRGRTGWWRGRPGAEGLAEVALAVESEARSGGDADEAGHRSYGDDCSVP</sequence>
<dbReference type="AlphaFoldDB" id="A0A6G1CKK5"/>